<proteinExistence type="predicted"/>
<dbReference type="AlphaFoldDB" id="A0A6A4SU83"/>
<evidence type="ECO:0000313" key="1">
    <source>
        <dbReference type="EMBL" id="KAF0037017.1"/>
    </source>
</evidence>
<evidence type="ECO:0000313" key="2">
    <source>
        <dbReference type="Proteomes" id="UP000438429"/>
    </source>
</evidence>
<comment type="caution">
    <text evidence="1">The sequence shown here is derived from an EMBL/GenBank/DDBJ whole genome shotgun (WGS) entry which is preliminary data.</text>
</comment>
<protein>
    <submittedName>
        <fullName evidence="1">Uncharacterized protein</fullName>
    </submittedName>
</protein>
<dbReference type="Proteomes" id="UP000438429">
    <property type="component" value="Unassembled WGS sequence"/>
</dbReference>
<gene>
    <name evidence="1" type="ORF">F2P81_009891</name>
</gene>
<name>A0A6A4SU83_SCOMX</name>
<dbReference type="EMBL" id="VEVO01000009">
    <property type="protein sequence ID" value="KAF0037017.1"/>
    <property type="molecule type" value="Genomic_DNA"/>
</dbReference>
<accession>A0A6A4SU83</accession>
<sequence length="351" mass="39363">MFRCIFSTNCSSVEPFTQSSLTLDESSARSNALKQVHGKSMSRDNPCRSCRIPTFTIRRTMAIRISVVADVSLAAEEQLEDFCAFLGDDGAATVWLSGPRVQTQEETGRRRDGSALDTRHENKMSEYKASGETTFLAQRRPQTNEESIRPELTACCSGFPEIQRVKLLKDSRAQFRLEDGLLSPATGAPTCPTWLTLQQHLAIALTLCERGEAIKTALTSLKAASVAVEIHQGRRQLREARIGTRIGRPLSATVPQDSLQRVSHSHAYTSYCFAPLRAVMAKLVFYEAIEEYGIKGKKQFEDTGAKKKRQSNPTYAKEYNHKYGTINKTRMYYGCGWLEREEDECAPVENR</sequence>
<organism evidence="1 2">
    <name type="scientific">Scophthalmus maximus</name>
    <name type="common">Turbot</name>
    <name type="synonym">Psetta maxima</name>
    <dbReference type="NCBI Taxonomy" id="52904"/>
    <lineage>
        <taxon>Eukaryota</taxon>
        <taxon>Metazoa</taxon>
        <taxon>Chordata</taxon>
        <taxon>Craniata</taxon>
        <taxon>Vertebrata</taxon>
        <taxon>Euteleostomi</taxon>
        <taxon>Actinopterygii</taxon>
        <taxon>Neopterygii</taxon>
        <taxon>Teleostei</taxon>
        <taxon>Neoteleostei</taxon>
        <taxon>Acanthomorphata</taxon>
        <taxon>Carangaria</taxon>
        <taxon>Pleuronectiformes</taxon>
        <taxon>Pleuronectoidei</taxon>
        <taxon>Scophthalmidae</taxon>
        <taxon>Scophthalmus</taxon>
    </lineage>
</organism>
<reference evidence="1 2" key="1">
    <citation type="submission" date="2019-06" db="EMBL/GenBank/DDBJ databases">
        <title>Draft genomes of female and male turbot (Scophthalmus maximus).</title>
        <authorList>
            <person name="Xu H."/>
            <person name="Xu X.-W."/>
            <person name="Shao C."/>
            <person name="Chen S."/>
        </authorList>
    </citation>
    <scope>NUCLEOTIDE SEQUENCE [LARGE SCALE GENOMIC DNA]</scope>
    <source>
        <strain evidence="1">Ysfricsl-2016a</strain>
        <tissue evidence="1">Blood</tissue>
    </source>
</reference>